<dbReference type="InterPro" id="IPR035979">
    <property type="entry name" value="RBD_domain_sf"/>
</dbReference>
<dbReference type="EMBL" id="BSXU01003370">
    <property type="protein sequence ID" value="GMG39979.1"/>
    <property type="molecule type" value="Genomic_DNA"/>
</dbReference>
<name>A0A9W6YWV1_AMBMO</name>
<protein>
    <submittedName>
        <fullName evidence="6">Unnamed protein product</fullName>
    </submittedName>
</protein>
<evidence type="ECO:0000256" key="4">
    <source>
        <dbReference type="SAM" id="MobiDB-lite"/>
    </source>
</evidence>
<dbReference type="Gene3D" id="3.30.70.330">
    <property type="match status" value="3"/>
</dbReference>
<dbReference type="SMART" id="SM00360">
    <property type="entry name" value="RRM"/>
    <property type="match status" value="3"/>
</dbReference>
<feature type="domain" description="RRM" evidence="5">
    <location>
        <begin position="105"/>
        <end position="199"/>
    </location>
</feature>
<evidence type="ECO:0000256" key="1">
    <source>
        <dbReference type="ARBA" id="ARBA00022737"/>
    </source>
</evidence>
<sequence>MSEIELTQSSIAMSEDRQQSSQTTSTSMDTSQSAPQQLQQHQQQQQQQVSSTTTAGTPGGDTVANGAGTPGAGTPVPPSHQGDFLSSSMPLPKPPENPANTVPSKTLWMGDIEPWWDEDYIVQIWQKMNKRVFVKVIKPKQGLLMHQIANSNGQSNFSHSGYCFIEFDTPDDAHEALTLNGSMIPSTNNKLFRLNWASAATLNSQIAQTPEYSLFVGDLSPGTTEAHLLALFQTNFNTVKTVRVMTDPATGLSRCFGFVRFSTEDDRKRALVEMNGKWLGGRPIRVALATPKHQNMYNKNNNQNGGNNGGPIGGGMPGMPMDPMDQQGAAMYMTAPGQMPPPIGYFAGPPQAYGPNGSPTNPPVGAAAAVTQAFNDPNNTTVFVGGLSSVVTEDTLMTLFEQFGQIIHVKVPPGKESDYLGVVQTTVTNNNNK</sequence>
<dbReference type="InterPro" id="IPR012677">
    <property type="entry name" value="Nucleotide-bd_a/b_plait_sf"/>
</dbReference>
<evidence type="ECO:0000256" key="3">
    <source>
        <dbReference type="PROSITE-ProRule" id="PRU00176"/>
    </source>
</evidence>
<dbReference type="Pfam" id="PF00076">
    <property type="entry name" value="RRM_1"/>
    <property type="match status" value="3"/>
</dbReference>
<dbReference type="InterPro" id="IPR050825">
    <property type="entry name" value="RBM42_RBP45_47-like"/>
</dbReference>
<dbReference type="GO" id="GO:0006376">
    <property type="term" value="P:mRNA splice site recognition"/>
    <property type="evidence" value="ECO:0007669"/>
    <property type="project" value="TreeGrafter"/>
</dbReference>
<dbReference type="PANTHER" id="PTHR47640">
    <property type="entry name" value="TRNA SELENOCYSTEINE 1-ASSOCIATED PROTEIN 1-RELATED-RELATED"/>
    <property type="match status" value="1"/>
</dbReference>
<dbReference type="Proteomes" id="UP001165063">
    <property type="component" value="Unassembled WGS sequence"/>
</dbReference>
<dbReference type="PROSITE" id="PS50102">
    <property type="entry name" value="RRM"/>
    <property type="match status" value="3"/>
</dbReference>
<dbReference type="PANTHER" id="PTHR47640:SF10">
    <property type="entry name" value="TRNA SELENOCYSTEINE 1-ASSOCIATED PROTEIN 1-RELATED"/>
    <property type="match status" value="1"/>
</dbReference>
<proteinExistence type="predicted"/>
<dbReference type="AlphaFoldDB" id="A0A9W6YWV1"/>
<evidence type="ECO:0000313" key="6">
    <source>
        <dbReference type="EMBL" id="GMG39979.1"/>
    </source>
</evidence>
<gene>
    <name evidence="6" type="ORF">Amon01_000579500</name>
</gene>
<accession>A0A9W6YWV1</accession>
<evidence type="ECO:0000313" key="7">
    <source>
        <dbReference type="Proteomes" id="UP001165063"/>
    </source>
</evidence>
<feature type="region of interest" description="Disordered" evidence="4">
    <location>
        <begin position="297"/>
        <end position="316"/>
    </location>
</feature>
<feature type="domain" description="RRM" evidence="5">
    <location>
        <begin position="380"/>
        <end position="433"/>
    </location>
</feature>
<organism evidence="6 7">
    <name type="scientific">Ambrosiozyma monospora</name>
    <name type="common">Yeast</name>
    <name type="synonym">Endomycopsis monosporus</name>
    <dbReference type="NCBI Taxonomy" id="43982"/>
    <lineage>
        <taxon>Eukaryota</taxon>
        <taxon>Fungi</taxon>
        <taxon>Dikarya</taxon>
        <taxon>Ascomycota</taxon>
        <taxon>Saccharomycotina</taxon>
        <taxon>Pichiomycetes</taxon>
        <taxon>Pichiales</taxon>
        <taxon>Pichiaceae</taxon>
        <taxon>Ambrosiozyma</taxon>
    </lineage>
</organism>
<dbReference type="GO" id="GO:0003729">
    <property type="term" value="F:mRNA binding"/>
    <property type="evidence" value="ECO:0007669"/>
    <property type="project" value="InterPro"/>
</dbReference>
<evidence type="ECO:0000259" key="5">
    <source>
        <dbReference type="PROSITE" id="PS50102"/>
    </source>
</evidence>
<keyword evidence="7" id="KW-1185">Reference proteome</keyword>
<reference evidence="6" key="1">
    <citation type="submission" date="2023-04" db="EMBL/GenBank/DDBJ databases">
        <title>Ambrosiozyma monospora NBRC 1965.</title>
        <authorList>
            <person name="Ichikawa N."/>
            <person name="Sato H."/>
            <person name="Tonouchi N."/>
        </authorList>
    </citation>
    <scope>NUCLEOTIDE SEQUENCE</scope>
    <source>
        <strain evidence="6">NBRC 1965</strain>
    </source>
</reference>
<feature type="region of interest" description="Disordered" evidence="4">
    <location>
        <begin position="1"/>
        <end position="105"/>
    </location>
</feature>
<dbReference type="OrthoDB" id="446113at2759"/>
<comment type="caution">
    <text evidence="6">The sequence shown here is derived from an EMBL/GenBank/DDBJ whole genome shotgun (WGS) entry which is preliminary data.</text>
</comment>
<feature type="compositionally biased region" description="Low complexity" evidence="4">
    <location>
        <begin position="19"/>
        <end position="54"/>
    </location>
</feature>
<dbReference type="SUPFAM" id="SSF54928">
    <property type="entry name" value="RNA-binding domain, RBD"/>
    <property type="match status" value="2"/>
</dbReference>
<keyword evidence="1" id="KW-0677">Repeat</keyword>
<feature type="domain" description="RRM" evidence="5">
    <location>
        <begin position="212"/>
        <end position="291"/>
    </location>
</feature>
<keyword evidence="2 3" id="KW-0694">RNA-binding</keyword>
<dbReference type="InterPro" id="IPR000504">
    <property type="entry name" value="RRM_dom"/>
</dbReference>
<evidence type="ECO:0000256" key="2">
    <source>
        <dbReference type="ARBA" id="ARBA00022884"/>
    </source>
</evidence>
<dbReference type="CDD" id="cd12611">
    <property type="entry name" value="RRM1_NGR1_NAM8_like"/>
    <property type="match status" value="1"/>
</dbReference>
<feature type="compositionally biased region" description="Gly residues" evidence="4">
    <location>
        <begin position="306"/>
        <end position="316"/>
    </location>
</feature>
<dbReference type="GO" id="GO:0005829">
    <property type="term" value="C:cytosol"/>
    <property type="evidence" value="ECO:0007669"/>
    <property type="project" value="TreeGrafter"/>
</dbReference>
<feature type="compositionally biased region" description="Polar residues" evidence="4">
    <location>
        <begin position="1"/>
        <end position="12"/>
    </location>
</feature>